<evidence type="ECO:0000313" key="2">
    <source>
        <dbReference type="Proteomes" id="UP000248714"/>
    </source>
</evidence>
<protein>
    <submittedName>
        <fullName evidence="1">Uncharacterized protein</fullName>
    </submittedName>
</protein>
<name>A0ABX9E483_9PSEU</name>
<reference evidence="1 2" key="1">
    <citation type="submission" date="2018-06" db="EMBL/GenBank/DDBJ databases">
        <title>Genomic Encyclopedia of Type Strains, Phase IV (KMG-IV): sequencing the most valuable type-strain genomes for metagenomic binning, comparative biology and taxonomic classification.</title>
        <authorList>
            <person name="Goeker M."/>
        </authorList>
    </citation>
    <scope>NUCLEOTIDE SEQUENCE [LARGE SCALE GENOMIC DNA]</scope>
    <source>
        <strain evidence="1 2">DSM 45479</strain>
    </source>
</reference>
<accession>A0ABX9E483</accession>
<dbReference type="EMBL" id="QLTT01000006">
    <property type="protein sequence ID" value="RAS63861.1"/>
    <property type="molecule type" value="Genomic_DNA"/>
</dbReference>
<sequence length="77" mass="8265">MVPDGAGVFSALLERVNHPLLNRIDPYGYRQLGAVDMSDFVAALDAVGAEGRHFDDLRALAAVCAADRSLTMEFLGD</sequence>
<proteinExistence type="predicted"/>
<evidence type="ECO:0000313" key="1">
    <source>
        <dbReference type="EMBL" id="RAS63861.1"/>
    </source>
</evidence>
<keyword evidence="2" id="KW-1185">Reference proteome</keyword>
<comment type="caution">
    <text evidence="1">The sequence shown here is derived from an EMBL/GenBank/DDBJ whole genome shotgun (WGS) entry which is preliminary data.</text>
</comment>
<organism evidence="1 2">
    <name type="scientific">Lentzea atacamensis</name>
    <dbReference type="NCBI Taxonomy" id="531938"/>
    <lineage>
        <taxon>Bacteria</taxon>
        <taxon>Bacillati</taxon>
        <taxon>Actinomycetota</taxon>
        <taxon>Actinomycetes</taxon>
        <taxon>Pseudonocardiales</taxon>
        <taxon>Pseudonocardiaceae</taxon>
        <taxon>Lentzea</taxon>
    </lineage>
</organism>
<dbReference type="Proteomes" id="UP000248714">
    <property type="component" value="Unassembled WGS sequence"/>
</dbReference>
<gene>
    <name evidence="1" type="ORF">C8D87_106263</name>
</gene>